<feature type="region of interest" description="Disordered" evidence="1">
    <location>
        <begin position="49"/>
        <end position="97"/>
    </location>
</feature>
<feature type="compositionally biased region" description="Basic and acidic residues" evidence="1">
    <location>
        <begin position="422"/>
        <end position="431"/>
    </location>
</feature>
<feature type="compositionally biased region" description="Basic and acidic residues" evidence="1">
    <location>
        <begin position="440"/>
        <end position="455"/>
    </location>
</feature>
<dbReference type="KEGG" id="mgl:MGL_2982"/>
<feature type="compositionally biased region" description="Polar residues" evidence="1">
    <location>
        <begin position="707"/>
        <end position="726"/>
    </location>
</feature>
<sequence>MSFASPIATQPGEPMHMDSHLGISFPWEKTGESTIVGGQANFLYVDMAESESDDESDEPGYMNGTSSCRSPDTFSAPTSRSPERHNSSTTSHQLDSPSFLAYPCTMPAEEHHQHQQESSHMFGPSCISHEPLETGERAQASIEEHIHAPSDEYAQFAQDASVNDAPEHHAVVCSDTYMGFDDFERALVQEHLEHQTLSRISKVTRLSSERPHLDTSGTNPGLSPHVADESQEQSLYDDPSPEAARPKQNADACHLRKDHGDGITDSQRQSVDDVPLFNHTDQEENPDYDHFGVQRGSRDHNNVDGGLESHHTDGEADTSTRPDGDVYGGWINERESSGTIAGDNHPEDHGMNESTSPIEYEQVPELRSMKHHMYSFQPNERISLNRERNISRQRDRPDASAARPEPTSQPSEKVDGLGISGARHESHDMPTWHRFSTQHPDTENVCDTRMDESHAKMSYRPDLSNRMHEGEASHAKGFFDETPPIRPNTQRTTRSQPRASAAERKEPVSVRQQAQGQSDTSSSLAATPQSRTKTPGHENRTLKNKASRFFKSMLSGKTKQRAPDAPAKTSAAEGSYRSPTPPLPQQHQQLPPQSPPNKARWNLRDRFRTANTRGGTQQETKEPHNKFTSSSPSQQLPSLAYQLGRATGSEQLDPLLSNFPNLASTEPPKVPKRLNRDAPSPYYSPDLSNTQQPPSPLPTRRAHAKSKSAQPQQQEFLGSNATSPLTTFLKKRPSDLMVSERTSLSHQASNGILPMRITSEEPVPVEVEIKRQESLMRSRRRSRSVGNLVTRSNGNEYLPNVQEHSVDTTHVPAMDPSAFALLDAQPGLPPVMPFTVPAPSTSAAQERQQRMSASTYASSSNVFDARSSMLSDQGASTAQTTPYGSSTSLNNLKTYNASQHLQQPYPHVHGLDQAHSQQCLDPARTYPAKLPPFPRTRGSMPFPSSSLPARLDESTSPDASVLTNPHSKELESVHESPGRRSSFGAPSVPQPPQPRSEPPPLRKEQSELEVKQTPKNVSAPTPKSTGPTPILNMSRDNDDASHTSPSSKLADIIPPLSTPPPAHSFDVTPHASRNANSISAKKEVSPSPELMASKCSTSMPPTLPNPTFDEKRLSLGLDECSWTLDLDFGVSDTAAQTNPFY</sequence>
<name>A8Q6J1_MALGO</name>
<feature type="region of interest" description="Disordered" evidence="1">
    <location>
        <begin position="203"/>
        <end position="355"/>
    </location>
</feature>
<feature type="compositionally biased region" description="Basic and acidic residues" evidence="1">
    <location>
        <begin position="253"/>
        <end position="262"/>
    </location>
</feature>
<evidence type="ECO:0000313" key="3">
    <source>
        <dbReference type="Proteomes" id="UP000008837"/>
    </source>
</evidence>
<feature type="compositionally biased region" description="Polar residues" evidence="1">
    <location>
        <begin position="63"/>
        <end position="80"/>
    </location>
</feature>
<organism evidence="2 3">
    <name type="scientific">Malassezia globosa (strain ATCC MYA-4612 / CBS 7966)</name>
    <name type="common">Dandruff-associated fungus</name>
    <dbReference type="NCBI Taxonomy" id="425265"/>
    <lineage>
        <taxon>Eukaryota</taxon>
        <taxon>Fungi</taxon>
        <taxon>Dikarya</taxon>
        <taxon>Basidiomycota</taxon>
        <taxon>Ustilaginomycotina</taxon>
        <taxon>Malasseziomycetes</taxon>
        <taxon>Malasseziales</taxon>
        <taxon>Malasseziaceae</taxon>
        <taxon>Malassezia</taxon>
    </lineage>
</organism>
<feature type="compositionally biased region" description="Polar residues" evidence="1">
    <location>
        <begin position="954"/>
        <end position="965"/>
    </location>
</feature>
<gene>
    <name evidence="2" type="ORF">MGL_2982</name>
</gene>
<dbReference type="VEuPathDB" id="FungiDB:MGL_2982"/>
<dbReference type="EMBL" id="AAYY01000010">
    <property type="protein sequence ID" value="EDP42782.1"/>
    <property type="molecule type" value="Genomic_DNA"/>
</dbReference>
<feature type="region of interest" description="Disordered" evidence="1">
    <location>
        <begin position="738"/>
        <end position="757"/>
    </location>
</feature>
<feature type="compositionally biased region" description="Polar residues" evidence="1">
    <location>
        <begin position="838"/>
        <end position="891"/>
    </location>
</feature>
<evidence type="ECO:0000313" key="2">
    <source>
        <dbReference type="EMBL" id="EDP42782.1"/>
    </source>
</evidence>
<dbReference type="GeneID" id="5854303"/>
<protein>
    <submittedName>
        <fullName evidence="2">Uncharacterized protein</fullName>
    </submittedName>
</protein>
<proteinExistence type="predicted"/>
<feature type="compositionally biased region" description="Low complexity" evidence="1">
    <location>
        <begin position="629"/>
        <end position="639"/>
    </location>
</feature>
<feature type="compositionally biased region" description="Polar residues" evidence="1">
    <location>
        <begin position="740"/>
        <end position="750"/>
    </location>
</feature>
<feature type="region of interest" description="Disordered" evidence="1">
    <location>
        <begin position="1"/>
        <end position="20"/>
    </location>
</feature>
<feature type="compositionally biased region" description="Basic and acidic residues" evidence="1">
    <location>
        <begin position="966"/>
        <end position="978"/>
    </location>
</feature>
<dbReference type="InParanoid" id="A8Q6J1"/>
<keyword evidence="3" id="KW-1185">Reference proteome</keyword>
<accession>A8Q6J1</accession>
<comment type="caution">
    <text evidence="2">The sequence shown here is derived from an EMBL/GenBank/DDBJ whole genome shotgun (WGS) entry which is preliminary data.</text>
</comment>
<dbReference type="AlphaFoldDB" id="A8Q6J1"/>
<dbReference type="OrthoDB" id="3362654at2759"/>
<dbReference type="Proteomes" id="UP000008837">
    <property type="component" value="Unassembled WGS sequence"/>
</dbReference>
<feature type="compositionally biased region" description="Polar residues" evidence="1">
    <location>
        <begin position="487"/>
        <end position="498"/>
    </location>
</feature>
<feature type="compositionally biased region" description="Polar residues" evidence="1">
    <location>
        <begin position="1013"/>
        <end position="1027"/>
    </location>
</feature>
<feature type="compositionally biased region" description="Basic and acidic residues" evidence="1">
    <location>
        <begin position="287"/>
        <end position="324"/>
    </location>
</feature>
<evidence type="ECO:0000256" key="1">
    <source>
        <dbReference type="SAM" id="MobiDB-lite"/>
    </source>
</evidence>
<feature type="compositionally biased region" description="Pro residues" evidence="1">
    <location>
        <begin position="988"/>
        <end position="999"/>
    </location>
</feature>
<reference evidence="2 3" key="1">
    <citation type="journal article" date="2007" name="Proc. Natl. Acad. Sci. U.S.A.">
        <title>Dandruff-associated Malassezia genomes reveal convergent and divergent virulence traits shared with plant and human fungal pathogens.</title>
        <authorList>
            <person name="Xu J."/>
            <person name="Saunders C.W."/>
            <person name="Hu P."/>
            <person name="Grant R.A."/>
            <person name="Boekhout T."/>
            <person name="Kuramae E.E."/>
            <person name="Kronstad J.W."/>
            <person name="Deangelis Y.M."/>
            <person name="Reeder N.L."/>
            <person name="Johnstone K.R."/>
            <person name="Leland M."/>
            <person name="Fieno A.M."/>
            <person name="Begley W.M."/>
            <person name="Sun Y."/>
            <person name="Lacey M.P."/>
            <person name="Chaudhary T."/>
            <person name="Keough T."/>
            <person name="Chu L."/>
            <person name="Sears R."/>
            <person name="Yuan B."/>
            <person name="Dawson T.L.Jr."/>
        </authorList>
    </citation>
    <scope>NUCLEOTIDE SEQUENCE [LARGE SCALE GENOMIC DNA]</scope>
    <source>
        <strain evidence="3">ATCC MYA-4612 / CBS 7966</strain>
    </source>
</reference>
<feature type="region of interest" description="Disordered" evidence="1">
    <location>
        <begin position="923"/>
        <end position="1107"/>
    </location>
</feature>
<feature type="compositionally biased region" description="Basic and acidic residues" evidence="1">
    <location>
        <begin position="463"/>
        <end position="479"/>
    </location>
</feature>
<feature type="compositionally biased region" description="Basic and acidic residues" evidence="1">
    <location>
        <begin position="383"/>
        <end position="398"/>
    </location>
</feature>
<feature type="compositionally biased region" description="Polar residues" evidence="1">
    <location>
        <begin position="609"/>
        <end position="618"/>
    </location>
</feature>
<dbReference type="RefSeq" id="XP_001729996.1">
    <property type="nucleotide sequence ID" value="XM_001729944.1"/>
</dbReference>
<feature type="compositionally biased region" description="Polar residues" evidence="1">
    <location>
        <begin position="87"/>
        <end position="96"/>
    </location>
</feature>
<dbReference type="OMA" id="WINERES"/>
<feature type="compositionally biased region" description="Polar residues" evidence="1">
    <location>
        <begin position="510"/>
        <end position="533"/>
    </location>
</feature>
<feature type="compositionally biased region" description="Acidic residues" evidence="1">
    <location>
        <begin position="49"/>
        <end position="58"/>
    </location>
</feature>
<feature type="compositionally biased region" description="Basic and acidic residues" evidence="1">
    <location>
        <begin position="1000"/>
        <end position="1012"/>
    </location>
</feature>
<feature type="region of interest" description="Disordered" evidence="1">
    <location>
        <begin position="835"/>
        <end position="891"/>
    </location>
</feature>
<feature type="region of interest" description="Disordered" evidence="1">
    <location>
        <begin position="375"/>
        <end position="728"/>
    </location>
</feature>